<dbReference type="GO" id="GO:0050852">
    <property type="term" value="P:T cell receptor signaling pathway"/>
    <property type="evidence" value="ECO:0007669"/>
    <property type="project" value="TreeGrafter"/>
</dbReference>
<evidence type="ECO:0000256" key="3">
    <source>
        <dbReference type="ARBA" id="ARBA00023136"/>
    </source>
</evidence>
<comment type="subcellular location">
    <subcellularLocation>
        <location evidence="1">Membrane</location>
    </subcellularLocation>
</comment>
<dbReference type="PANTHER" id="PTHR24100">
    <property type="entry name" value="BUTYROPHILIN"/>
    <property type="match status" value="1"/>
</dbReference>
<keyword evidence="5" id="KW-0325">Glycoprotein</keyword>
<dbReference type="InterPro" id="IPR013783">
    <property type="entry name" value="Ig-like_fold"/>
</dbReference>
<accession>A0A099YZ43</accession>
<evidence type="ECO:0000256" key="5">
    <source>
        <dbReference type="ARBA" id="ARBA00023180"/>
    </source>
</evidence>
<dbReference type="AlphaFoldDB" id="A0A099YZ43"/>
<keyword evidence="8" id="KW-1185">Reference proteome</keyword>
<feature type="non-terminal residue" evidence="7">
    <location>
        <position position="70"/>
    </location>
</feature>
<gene>
    <name evidence="7" type="ORF">N309_01675</name>
</gene>
<dbReference type="Proteomes" id="UP000053641">
    <property type="component" value="Unassembled WGS sequence"/>
</dbReference>
<dbReference type="FunFam" id="2.60.40.10:FF:000142">
    <property type="entry name" value="V-set domain-containing T-cell activation inhibitor 1"/>
    <property type="match status" value="1"/>
</dbReference>
<keyword evidence="3" id="KW-0472">Membrane</keyword>
<evidence type="ECO:0000313" key="8">
    <source>
        <dbReference type="Proteomes" id="UP000053641"/>
    </source>
</evidence>
<dbReference type="InterPro" id="IPR050504">
    <property type="entry name" value="IgSF_BTN/MOG"/>
</dbReference>
<keyword evidence="6" id="KW-0393">Immunoglobulin domain</keyword>
<sequence>QLKVVGPGRPLGATVGEEVVLPCQLSPTLNAQTMTVRWIRHRISETVHLYQGGEDLYLEQMREYRGRTDL</sequence>
<dbReference type="Gene3D" id="2.60.40.10">
    <property type="entry name" value="Immunoglobulins"/>
    <property type="match status" value="1"/>
</dbReference>
<evidence type="ECO:0000313" key="7">
    <source>
        <dbReference type="EMBL" id="KGL73805.1"/>
    </source>
</evidence>
<dbReference type="GO" id="GO:0001817">
    <property type="term" value="P:regulation of cytokine production"/>
    <property type="evidence" value="ECO:0007669"/>
    <property type="project" value="TreeGrafter"/>
</dbReference>
<proteinExistence type="predicted"/>
<dbReference type="GO" id="GO:0005102">
    <property type="term" value="F:signaling receptor binding"/>
    <property type="evidence" value="ECO:0007669"/>
    <property type="project" value="TreeGrafter"/>
</dbReference>
<feature type="non-terminal residue" evidence="7">
    <location>
        <position position="1"/>
    </location>
</feature>
<reference evidence="7 8" key="1">
    <citation type="submission" date="2014-06" db="EMBL/GenBank/DDBJ databases">
        <title>Genome evolution of avian class.</title>
        <authorList>
            <person name="Zhang G."/>
            <person name="Li C."/>
        </authorList>
    </citation>
    <scope>NUCLEOTIDE SEQUENCE [LARGE SCALE GENOMIC DNA]</scope>
    <source>
        <strain evidence="7">BGI_N309</strain>
    </source>
</reference>
<evidence type="ECO:0000256" key="6">
    <source>
        <dbReference type="ARBA" id="ARBA00023319"/>
    </source>
</evidence>
<dbReference type="SUPFAM" id="SSF48726">
    <property type="entry name" value="Immunoglobulin"/>
    <property type="match status" value="1"/>
</dbReference>
<dbReference type="PANTHER" id="PTHR24100:SF149">
    <property type="entry name" value="BG-LIKE ANTIGEN 1-RELATED"/>
    <property type="match status" value="1"/>
</dbReference>
<protein>
    <submittedName>
        <fullName evidence="7">Myelin-oligodendrocyte glycoprotein</fullName>
    </submittedName>
</protein>
<dbReference type="GO" id="GO:0050863">
    <property type="term" value="P:regulation of T cell activation"/>
    <property type="evidence" value="ECO:0007669"/>
    <property type="project" value="UniProtKB-ARBA"/>
</dbReference>
<dbReference type="GO" id="GO:1903037">
    <property type="term" value="P:regulation of leukocyte cell-cell adhesion"/>
    <property type="evidence" value="ECO:0007669"/>
    <property type="project" value="UniProtKB-ARBA"/>
</dbReference>
<keyword evidence="4" id="KW-1015">Disulfide bond</keyword>
<dbReference type="InterPro" id="IPR036179">
    <property type="entry name" value="Ig-like_dom_sf"/>
</dbReference>
<evidence type="ECO:0000256" key="2">
    <source>
        <dbReference type="ARBA" id="ARBA00022729"/>
    </source>
</evidence>
<keyword evidence="2" id="KW-0732">Signal</keyword>
<name>A0A099YZ43_TINGU</name>
<dbReference type="GO" id="GO:0009897">
    <property type="term" value="C:external side of plasma membrane"/>
    <property type="evidence" value="ECO:0007669"/>
    <property type="project" value="TreeGrafter"/>
</dbReference>
<evidence type="ECO:0000256" key="1">
    <source>
        <dbReference type="ARBA" id="ARBA00004370"/>
    </source>
</evidence>
<evidence type="ECO:0000256" key="4">
    <source>
        <dbReference type="ARBA" id="ARBA00023157"/>
    </source>
</evidence>
<organism evidence="7 8">
    <name type="scientific">Tinamus guttatus</name>
    <name type="common">White-throated tinamou</name>
    <dbReference type="NCBI Taxonomy" id="94827"/>
    <lineage>
        <taxon>Eukaryota</taxon>
        <taxon>Metazoa</taxon>
        <taxon>Chordata</taxon>
        <taxon>Craniata</taxon>
        <taxon>Vertebrata</taxon>
        <taxon>Euteleostomi</taxon>
        <taxon>Archelosauria</taxon>
        <taxon>Archosauria</taxon>
        <taxon>Dinosauria</taxon>
        <taxon>Saurischia</taxon>
        <taxon>Theropoda</taxon>
        <taxon>Coelurosauria</taxon>
        <taxon>Aves</taxon>
        <taxon>Palaeognathae</taxon>
        <taxon>Tinamiformes</taxon>
        <taxon>Tinamidae</taxon>
        <taxon>Tinamus</taxon>
    </lineage>
</organism>
<dbReference type="EMBL" id="KL886453">
    <property type="protein sequence ID" value="KGL73805.1"/>
    <property type="molecule type" value="Genomic_DNA"/>
</dbReference>